<feature type="compositionally biased region" description="Polar residues" evidence="1">
    <location>
        <begin position="485"/>
        <end position="502"/>
    </location>
</feature>
<dbReference type="PANTHER" id="PTHR21520">
    <property type="entry name" value="GLUTAMATE-RICH PROTEIN 2"/>
    <property type="match status" value="1"/>
</dbReference>
<reference evidence="2 3" key="1">
    <citation type="submission" date="2020-04" db="EMBL/GenBank/DDBJ databases">
        <authorList>
            <person name="Wallbank WR R."/>
            <person name="Pardo Diaz C."/>
            <person name="Kozak K."/>
            <person name="Martin S."/>
            <person name="Jiggins C."/>
            <person name="Moest M."/>
            <person name="Warren A I."/>
            <person name="Byers J.R.P. K."/>
            <person name="Montejo-Kovacevich G."/>
            <person name="Yen C E."/>
        </authorList>
    </citation>
    <scope>NUCLEOTIDE SEQUENCE [LARGE SCALE GENOMIC DNA]</scope>
</reference>
<feature type="region of interest" description="Disordered" evidence="1">
    <location>
        <begin position="148"/>
        <end position="196"/>
    </location>
</feature>
<feature type="region of interest" description="Disordered" evidence="1">
    <location>
        <begin position="117"/>
        <end position="136"/>
    </location>
</feature>
<feature type="region of interest" description="Disordered" evidence="1">
    <location>
        <begin position="233"/>
        <end position="253"/>
    </location>
</feature>
<proteinExistence type="predicted"/>
<dbReference type="EMBL" id="CADEBD010000275">
    <property type="protein sequence ID" value="CAB3226814.1"/>
    <property type="molecule type" value="Genomic_DNA"/>
</dbReference>
<dbReference type="AlphaFoldDB" id="A0A8S0Z883"/>
<feature type="compositionally biased region" description="Basic and acidic residues" evidence="1">
    <location>
        <begin position="35"/>
        <end position="45"/>
    </location>
</feature>
<evidence type="ECO:0000313" key="2">
    <source>
        <dbReference type="EMBL" id="CAB3226814.1"/>
    </source>
</evidence>
<evidence type="ECO:0000313" key="3">
    <source>
        <dbReference type="Proteomes" id="UP000494256"/>
    </source>
</evidence>
<feature type="region of interest" description="Disordered" evidence="1">
    <location>
        <begin position="378"/>
        <end position="504"/>
    </location>
</feature>
<dbReference type="Proteomes" id="UP000494256">
    <property type="component" value="Unassembled WGS sequence"/>
</dbReference>
<dbReference type="InterPro" id="IPR026703">
    <property type="entry name" value="ERICH2"/>
</dbReference>
<name>A0A8S0Z883_ARCPL</name>
<gene>
    <name evidence="2" type="ORF">APLA_LOCUS2708</name>
</gene>
<evidence type="ECO:0000256" key="1">
    <source>
        <dbReference type="SAM" id="MobiDB-lite"/>
    </source>
</evidence>
<organism evidence="2 3">
    <name type="scientific">Arctia plantaginis</name>
    <name type="common">Wood tiger moth</name>
    <name type="synonym">Phalaena plantaginis</name>
    <dbReference type="NCBI Taxonomy" id="874455"/>
    <lineage>
        <taxon>Eukaryota</taxon>
        <taxon>Metazoa</taxon>
        <taxon>Ecdysozoa</taxon>
        <taxon>Arthropoda</taxon>
        <taxon>Hexapoda</taxon>
        <taxon>Insecta</taxon>
        <taxon>Pterygota</taxon>
        <taxon>Neoptera</taxon>
        <taxon>Endopterygota</taxon>
        <taxon>Lepidoptera</taxon>
        <taxon>Glossata</taxon>
        <taxon>Ditrysia</taxon>
        <taxon>Noctuoidea</taxon>
        <taxon>Erebidae</taxon>
        <taxon>Arctiinae</taxon>
        <taxon>Arctia</taxon>
    </lineage>
</organism>
<feature type="compositionally biased region" description="Low complexity" evidence="1">
    <location>
        <begin position="433"/>
        <end position="450"/>
    </location>
</feature>
<comment type="caution">
    <text evidence="2">The sequence shown here is derived from an EMBL/GenBank/DDBJ whole genome shotgun (WGS) entry which is preliminary data.</text>
</comment>
<feature type="region of interest" description="Disordered" evidence="1">
    <location>
        <begin position="30"/>
        <end position="105"/>
    </location>
</feature>
<sequence length="550" mass="58951">MVIKNKTAPTAVSPIGTKKVGHARCTFAVDDDSRENERVSPERPRRQLVSPPATCRRAHPAPSPLKKGGRAPVEPPQERVTDVIVVRPTTAPTSSSKQRRLAQALAPEPTDVIDLGAPRLLRTVPPNGGPRAVRPNLYRASYIPNPRLYPGPVHAKPKAQQRQVDSRGGGEGRGRRRKRVFRRTVPNPRLYQPVPPAVRRVPPPAFPNATWSPPVPSVRLDTASDAAFRLNEQRRGRAGPPPSRAPSANPAPPLVVTLPPVATAATHRYVPASAHFRLRSLDTDVSGDSTPVGGRVDPLAFVPIMDAGNRKSTSPEDCSDGNDTLSAPSEFLAEFLSSIMRRQYAEALKYCRLILQYEPHNATARGFYPLLQQKVQAQKRPDAECPRGSSSEETSAPAADLPNITPTQKKHEMMEQGGDSSEESEGSEGEGGAASRSFSRSGDSCRSQSSLELDSSEALGHSSPSLSLSRRTEQTDSASAGVWDSTGSASRSDTDDNGNATCGTVPVAATASQLCAGDLHNDNAPAAAEPHKAELSALQRLRAQFTCSIK</sequence>
<accession>A0A8S0Z883</accession>
<dbReference type="OrthoDB" id="10001926at2759"/>
<feature type="compositionally biased region" description="Basic and acidic residues" evidence="1">
    <location>
        <begin position="164"/>
        <end position="173"/>
    </location>
</feature>
<feature type="compositionally biased region" description="Pro residues" evidence="1">
    <location>
        <begin position="239"/>
        <end position="253"/>
    </location>
</feature>
<protein>
    <submittedName>
        <fullName evidence="2">Uncharacterized protein</fullName>
    </submittedName>
</protein>
<dbReference type="PANTHER" id="PTHR21520:SF2">
    <property type="entry name" value="GLUTAMATE-RICH PROTEIN 2"/>
    <property type="match status" value="1"/>
</dbReference>